<protein>
    <submittedName>
        <fullName evidence="1">Uncharacterized protein</fullName>
    </submittedName>
</protein>
<proteinExistence type="predicted"/>
<dbReference type="KEGG" id="fiy:BN1229_v1_0049"/>
<dbReference type="AlphaFoldDB" id="A0A0D6JAK5"/>
<dbReference type="Proteomes" id="UP000033187">
    <property type="component" value="Chromosome 1"/>
</dbReference>
<evidence type="ECO:0000313" key="2">
    <source>
        <dbReference type="Proteomes" id="UP000033187"/>
    </source>
</evidence>
<sequence length="63" mass="7630">MLVRMKIRLNQQSSSKRIMRQTDNALMNYNSYGKYARFGPAPYMHGDCTTWNRRHCFRFFTEC</sequence>
<gene>
    <name evidence="1" type="ORF">YBN1229_v1_0049</name>
</gene>
<keyword evidence="2" id="KW-1185">Reference proteome</keyword>
<organism evidence="1 2">
    <name type="scientific">Candidatus Filomicrobium marinum</name>
    <dbReference type="NCBI Taxonomy" id="1608628"/>
    <lineage>
        <taxon>Bacteria</taxon>
        <taxon>Pseudomonadati</taxon>
        <taxon>Pseudomonadota</taxon>
        <taxon>Alphaproteobacteria</taxon>
        <taxon>Hyphomicrobiales</taxon>
        <taxon>Hyphomicrobiaceae</taxon>
        <taxon>Filomicrobium</taxon>
    </lineage>
</organism>
<accession>A0A0D6JAK5</accession>
<dbReference type="KEGG" id="fil:BN1229_v1_0047"/>
<dbReference type="EMBL" id="LN829119">
    <property type="protein sequence ID" value="CPR14747.1"/>
    <property type="molecule type" value="Genomic_DNA"/>
</dbReference>
<name>A0A0D6JAK5_9HYPH</name>
<evidence type="ECO:0000313" key="1">
    <source>
        <dbReference type="EMBL" id="CPR14747.1"/>
    </source>
</evidence>
<reference evidence="2" key="1">
    <citation type="submission" date="2015-02" db="EMBL/GenBank/DDBJ databases">
        <authorList>
            <person name="Chooi Y.-H."/>
        </authorList>
    </citation>
    <scope>NUCLEOTIDE SEQUENCE [LARGE SCALE GENOMIC DNA]</scope>
    <source>
        <strain evidence="2">strain Y</strain>
    </source>
</reference>